<protein>
    <submittedName>
        <fullName evidence="1">Uncharacterized protein</fullName>
    </submittedName>
</protein>
<dbReference type="EMBL" id="JABZXL010000040">
    <property type="protein sequence ID" value="MBF1660043.1"/>
    <property type="molecule type" value="Genomic_DNA"/>
</dbReference>
<proteinExistence type="predicted"/>
<name>A0A930L9X7_9MICC</name>
<evidence type="ECO:0000313" key="2">
    <source>
        <dbReference type="Proteomes" id="UP000713964"/>
    </source>
</evidence>
<reference evidence="1" key="1">
    <citation type="submission" date="2020-04" db="EMBL/GenBank/DDBJ databases">
        <title>Deep metagenomics examines the oral microbiome during advanced dental caries in children, revealing novel taxa and co-occurrences with host molecules.</title>
        <authorList>
            <person name="Baker J.L."/>
            <person name="Morton J.T."/>
            <person name="Dinis M."/>
            <person name="Alvarez R."/>
            <person name="Tran N.C."/>
            <person name="Knight R."/>
            <person name="Edlund A."/>
        </authorList>
    </citation>
    <scope>NUCLEOTIDE SEQUENCE</scope>
    <source>
        <strain evidence="1">JCVI_29_bin.11</strain>
    </source>
</reference>
<evidence type="ECO:0000313" key="1">
    <source>
        <dbReference type="EMBL" id="MBF1660043.1"/>
    </source>
</evidence>
<dbReference type="AlphaFoldDB" id="A0A930L9X7"/>
<dbReference type="Proteomes" id="UP000713964">
    <property type="component" value="Unassembled WGS sequence"/>
</dbReference>
<comment type="caution">
    <text evidence="1">The sequence shown here is derived from an EMBL/GenBank/DDBJ whole genome shotgun (WGS) entry which is preliminary data.</text>
</comment>
<accession>A0A930L9X7</accession>
<sequence length="257" mass="28820">MSIKLYLKPGPDGTLNLGPEYNDASDSPIIASCPFEEQQALEAAGGTFEEWLEQGSDETFGAYAAKFKDLVLYNYATDEKIREYLQSQGFTLPLIRFEQHADAAGVPGPMNTTPDYVQQVKNLFTLTVLYGERGVPYFQMSRQNPYTRFIVIEDPDGARCAVQLWDWAAEDWAENYLVSVAVTPEELAVFGSANHLMGQFIEKLDKELRKYDSSCYTNPFFRFLGTGEECDLKLGYPARVYQGVIYGLDNLTSGNVA</sequence>
<organism evidence="1 2">
    <name type="scientific">Rothia mucilaginosa</name>
    <dbReference type="NCBI Taxonomy" id="43675"/>
    <lineage>
        <taxon>Bacteria</taxon>
        <taxon>Bacillati</taxon>
        <taxon>Actinomycetota</taxon>
        <taxon>Actinomycetes</taxon>
        <taxon>Micrococcales</taxon>
        <taxon>Micrococcaceae</taxon>
        <taxon>Rothia</taxon>
    </lineage>
</organism>
<gene>
    <name evidence="1" type="ORF">HXO58_09480</name>
</gene>